<dbReference type="Gene3D" id="1.20.1250.20">
    <property type="entry name" value="MFS general substrate transporter like domains"/>
    <property type="match status" value="1"/>
</dbReference>
<comment type="subcellular location">
    <subcellularLocation>
        <location evidence="1">Membrane</location>
        <topology evidence="1">Multi-pass membrane protein</topology>
    </subcellularLocation>
</comment>
<evidence type="ECO:0000256" key="1">
    <source>
        <dbReference type="ARBA" id="ARBA00004141"/>
    </source>
</evidence>
<evidence type="ECO:0000256" key="3">
    <source>
        <dbReference type="ARBA" id="ARBA00022692"/>
    </source>
</evidence>
<dbReference type="InterPro" id="IPR036259">
    <property type="entry name" value="MFS_trans_sf"/>
</dbReference>
<dbReference type="InterPro" id="IPR005828">
    <property type="entry name" value="MFS_sugar_transport-like"/>
</dbReference>
<name>A0A1Q5UGJ9_9EURO</name>
<dbReference type="InterPro" id="IPR050360">
    <property type="entry name" value="MFS_Sugar_Transporters"/>
</dbReference>
<dbReference type="PANTHER" id="PTHR48022">
    <property type="entry name" value="PLASTIDIC GLUCOSE TRANSPORTER 4"/>
    <property type="match status" value="1"/>
</dbReference>
<sequence length="409" mass="44544">MGYTTLWKRLSPRQLNVTIQVFSLISIFFEGYDQGVMGGVNSSPMYVTEVGIGKPDGTVTDTKHQGGIVSVYYLGAIFGCFAGGWLADRVGRINGLLAGALFALVGGALQSAAQNSDFMICARVVTGIGTGGISVAYWISFGLAFLENGYSDVRWRFLLAFQCFPALILACCIKMLPDSPRYLASVGRIEEARELLKHIRSHKASPEEIDREYLEIVTLAGESQRSSPIQFLKILLGRSGKQHPNLGRRAWLCIWLQIMASWTGITAVTAYSPVLLHQAGYSTIKQNGLAGGLNTVGIVGTIISAQIVDRLGRRVCLMGGAAVLFAVNMIAGAVYEGSLHNPSMAAHYAPAAITMLFLFNIGPFYWKMEQAYALHGDVLVEHGVKTNDHLDSTKNQLTLFEKPEEQRIV</sequence>
<dbReference type="PROSITE" id="PS00216">
    <property type="entry name" value="SUGAR_TRANSPORT_1"/>
    <property type="match status" value="1"/>
</dbReference>
<evidence type="ECO:0000256" key="6">
    <source>
        <dbReference type="SAM" id="Phobius"/>
    </source>
</evidence>
<dbReference type="PANTHER" id="PTHR48022:SF44">
    <property type="entry name" value="SUGAR TRANSPORTER, PUTATIVE (AFU_ORTHOLOGUE AFUA_4G14610)-RELATED"/>
    <property type="match status" value="1"/>
</dbReference>
<evidence type="ECO:0000256" key="2">
    <source>
        <dbReference type="ARBA" id="ARBA00010992"/>
    </source>
</evidence>
<dbReference type="AlphaFoldDB" id="A0A1Q5UGJ9"/>
<keyword evidence="3 6" id="KW-0812">Transmembrane</keyword>
<keyword evidence="9" id="KW-1185">Reference proteome</keyword>
<feature type="transmembrane region" description="Helical" evidence="6">
    <location>
        <begin position="347"/>
        <end position="366"/>
    </location>
</feature>
<feature type="transmembrane region" description="Helical" evidence="6">
    <location>
        <begin position="124"/>
        <end position="145"/>
    </location>
</feature>
<evidence type="ECO:0000256" key="5">
    <source>
        <dbReference type="ARBA" id="ARBA00023136"/>
    </source>
</evidence>
<keyword evidence="4 6" id="KW-1133">Transmembrane helix</keyword>
<feature type="transmembrane region" description="Helical" evidence="6">
    <location>
        <begin position="315"/>
        <end position="335"/>
    </location>
</feature>
<dbReference type="InterPro" id="IPR020846">
    <property type="entry name" value="MFS_dom"/>
</dbReference>
<evidence type="ECO:0000313" key="8">
    <source>
        <dbReference type="EMBL" id="OKP11618.1"/>
    </source>
</evidence>
<evidence type="ECO:0000259" key="7">
    <source>
        <dbReference type="PROSITE" id="PS50850"/>
    </source>
</evidence>
<keyword evidence="8" id="KW-0762">Sugar transport</keyword>
<dbReference type="PROSITE" id="PS50850">
    <property type="entry name" value="MFS"/>
    <property type="match status" value="1"/>
</dbReference>
<protein>
    <submittedName>
        <fullName evidence="8">Sugar transporter STL1</fullName>
    </submittedName>
</protein>
<dbReference type="Proteomes" id="UP000186955">
    <property type="component" value="Unassembled WGS sequence"/>
</dbReference>
<keyword evidence="8" id="KW-0813">Transport</keyword>
<feature type="transmembrane region" description="Helical" evidence="6">
    <location>
        <begin position="71"/>
        <end position="87"/>
    </location>
</feature>
<feature type="domain" description="Major facilitator superfamily (MFS) profile" evidence="7">
    <location>
        <begin position="19"/>
        <end position="409"/>
    </location>
</feature>
<accession>A0A1Q5UGJ9</accession>
<reference evidence="8 9" key="1">
    <citation type="submission" date="2016-10" db="EMBL/GenBank/DDBJ databases">
        <title>Genome sequence of the ascomycete fungus Penicillium subrubescens.</title>
        <authorList>
            <person name="De Vries R.P."/>
            <person name="Peng M."/>
            <person name="Dilokpimol A."/>
            <person name="Hilden K."/>
            <person name="Makela M.R."/>
            <person name="Grigoriev I."/>
            <person name="Riley R."/>
            <person name="Granchi Z."/>
        </authorList>
    </citation>
    <scope>NUCLEOTIDE SEQUENCE [LARGE SCALE GENOMIC DNA]</scope>
    <source>
        <strain evidence="8 9">CBS 132785</strain>
    </source>
</reference>
<evidence type="ECO:0000256" key="4">
    <source>
        <dbReference type="ARBA" id="ARBA00022989"/>
    </source>
</evidence>
<feature type="transmembrane region" description="Helical" evidence="6">
    <location>
        <begin position="93"/>
        <end position="112"/>
    </location>
</feature>
<dbReference type="GO" id="GO:0016020">
    <property type="term" value="C:membrane"/>
    <property type="evidence" value="ECO:0007669"/>
    <property type="project" value="UniProtKB-SubCell"/>
</dbReference>
<dbReference type="Pfam" id="PF00083">
    <property type="entry name" value="Sugar_tr"/>
    <property type="match status" value="1"/>
</dbReference>
<comment type="caution">
    <text evidence="8">The sequence shown here is derived from an EMBL/GenBank/DDBJ whole genome shotgun (WGS) entry which is preliminary data.</text>
</comment>
<evidence type="ECO:0000313" key="9">
    <source>
        <dbReference type="Proteomes" id="UP000186955"/>
    </source>
</evidence>
<gene>
    <name evidence="8" type="ORF">PENSUB_2831</name>
</gene>
<feature type="transmembrane region" description="Helical" evidence="6">
    <location>
        <begin position="250"/>
        <end position="276"/>
    </location>
</feature>
<proteinExistence type="inferred from homology"/>
<dbReference type="SUPFAM" id="SSF103473">
    <property type="entry name" value="MFS general substrate transporter"/>
    <property type="match status" value="1"/>
</dbReference>
<dbReference type="GO" id="GO:0005351">
    <property type="term" value="F:carbohydrate:proton symporter activity"/>
    <property type="evidence" value="ECO:0007669"/>
    <property type="project" value="TreeGrafter"/>
</dbReference>
<dbReference type="InterPro" id="IPR005829">
    <property type="entry name" value="Sugar_transporter_CS"/>
</dbReference>
<organism evidence="8 9">
    <name type="scientific">Penicillium subrubescens</name>
    <dbReference type="NCBI Taxonomy" id="1316194"/>
    <lineage>
        <taxon>Eukaryota</taxon>
        <taxon>Fungi</taxon>
        <taxon>Dikarya</taxon>
        <taxon>Ascomycota</taxon>
        <taxon>Pezizomycotina</taxon>
        <taxon>Eurotiomycetes</taxon>
        <taxon>Eurotiomycetidae</taxon>
        <taxon>Eurotiales</taxon>
        <taxon>Aspergillaceae</taxon>
        <taxon>Penicillium</taxon>
    </lineage>
</organism>
<feature type="transmembrane region" description="Helical" evidence="6">
    <location>
        <begin position="157"/>
        <end position="176"/>
    </location>
</feature>
<keyword evidence="5 6" id="KW-0472">Membrane</keyword>
<comment type="similarity">
    <text evidence="2">Belongs to the major facilitator superfamily. Sugar transporter (TC 2.A.1.1) family.</text>
</comment>
<dbReference type="EMBL" id="MNBE01000275">
    <property type="protein sequence ID" value="OKP11618.1"/>
    <property type="molecule type" value="Genomic_DNA"/>
</dbReference>
<feature type="transmembrane region" description="Helical" evidence="6">
    <location>
        <begin position="288"/>
        <end position="308"/>
    </location>
</feature>